<evidence type="ECO:0000313" key="3">
    <source>
        <dbReference type="Proteomes" id="UP000524246"/>
    </source>
</evidence>
<dbReference type="GO" id="GO:0003677">
    <property type="term" value="F:DNA binding"/>
    <property type="evidence" value="ECO:0007669"/>
    <property type="project" value="InterPro"/>
</dbReference>
<dbReference type="GO" id="GO:0015074">
    <property type="term" value="P:DNA integration"/>
    <property type="evidence" value="ECO:0007669"/>
    <property type="project" value="InterPro"/>
</dbReference>
<dbReference type="Gene3D" id="1.10.443.10">
    <property type="entry name" value="Intergrase catalytic core"/>
    <property type="match status" value="1"/>
</dbReference>
<dbReference type="EMBL" id="JAAZON010000185">
    <property type="protein sequence ID" value="NMC62396.1"/>
    <property type="molecule type" value="Genomic_DNA"/>
</dbReference>
<gene>
    <name evidence="2" type="ORF">GYA55_04440</name>
</gene>
<proteinExistence type="predicted"/>
<comment type="caution">
    <text evidence="2">The sequence shown here is derived from an EMBL/GenBank/DDBJ whole genome shotgun (WGS) entry which is preliminary data.</text>
</comment>
<dbReference type="AlphaFoldDB" id="A0A7X9FRA2"/>
<sequence length="687" mass="76721">MISYSIADSTCGIDSDIITPACPNYKLGSWPPADDFPVVIDSRGNVVSRFLDPIWRLWPWANKTLNISFLDTSNGGRSPAISKENSYTLRLIAAWLLYGPAAVNCTASFDRKMTLLKSIFKIATAENIDITQMSKFPRVIQSCARDIPPKFAAPLIHLLHQLLNDAEAIGFSIIDEAGLRSFASLVSSTTASQTAYIPPRIWKYQFNRVEEFIEDFLLHKHALIKCFNFCLATYAEFYGSLERACTSGVTGDKYKSPFSLINRKTHGGYPGGFADVALTYGILNLLNKWVVPDGKDISSAAMKVTRFSTYLSMANAACLSHILNLSLMRISEAWSLTIDCLEIEKDPDIGDIYLLKGITTKTVDDDEARWIAAPSVSKSVEVARCVADLRNICEKRNAGIKESGSNDSKRFLFVRTQEPWAGIKEQIRGIRHIPPSYKQISVYFPKLLEPKELKITKRDMEMARLITPTLDTNKICEGKIWPLAWHQLRRTGAVNMQASGLVSDSSIQYQLKHVTRAMTLYYGRGYSHLRLSHSSRNEFIKTMYEVLAKEIELLQSDRFVSPYGQQRKDQILHLVSISDSKKLVSATKAGKISWRFTVLGGCTKKGYCEYGGIDNVARCCGGDGRPPCIEGLIDKSKKNVIFDLGIIVNERIESAPEDSPYKTALMAQKASIDNALRLLDSQEESAS</sequence>
<dbReference type="InterPro" id="IPR011010">
    <property type="entry name" value="DNA_brk_join_enz"/>
</dbReference>
<keyword evidence="1" id="KW-0233">DNA recombination</keyword>
<protein>
    <submittedName>
        <fullName evidence="2">Uncharacterized protein</fullName>
    </submittedName>
</protein>
<evidence type="ECO:0000256" key="1">
    <source>
        <dbReference type="ARBA" id="ARBA00023172"/>
    </source>
</evidence>
<dbReference type="InterPro" id="IPR013762">
    <property type="entry name" value="Integrase-like_cat_sf"/>
</dbReference>
<dbReference type="GO" id="GO:0006310">
    <property type="term" value="P:DNA recombination"/>
    <property type="evidence" value="ECO:0007669"/>
    <property type="project" value="UniProtKB-KW"/>
</dbReference>
<evidence type="ECO:0000313" key="2">
    <source>
        <dbReference type="EMBL" id="NMC62396.1"/>
    </source>
</evidence>
<organism evidence="2 3">
    <name type="scientific">SAR324 cluster bacterium</name>
    <dbReference type="NCBI Taxonomy" id="2024889"/>
    <lineage>
        <taxon>Bacteria</taxon>
        <taxon>Deltaproteobacteria</taxon>
        <taxon>SAR324 cluster</taxon>
    </lineage>
</organism>
<name>A0A7X9FRA2_9DELT</name>
<accession>A0A7X9FRA2</accession>
<reference evidence="2 3" key="1">
    <citation type="journal article" date="2020" name="Biotechnol. Biofuels">
        <title>New insights from the biogas microbiome by comprehensive genome-resolved metagenomics of nearly 1600 species originating from multiple anaerobic digesters.</title>
        <authorList>
            <person name="Campanaro S."/>
            <person name="Treu L."/>
            <person name="Rodriguez-R L.M."/>
            <person name="Kovalovszki A."/>
            <person name="Ziels R.M."/>
            <person name="Maus I."/>
            <person name="Zhu X."/>
            <person name="Kougias P.G."/>
            <person name="Basile A."/>
            <person name="Luo G."/>
            <person name="Schluter A."/>
            <person name="Konstantinidis K.T."/>
            <person name="Angelidaki I."/>
        </authorList>
    </citation>
    <scope>NUCLEOTIDE SEQUENCE [LARGE SCALE GENOMIC DNA]</scope>
    <source>
        <strain evidence="2">AS27yjCOA_65</strain>
    </source>
</reference>
<dbReference type="SUPFAM" id="SSF56349">
    <property type="entry name" value="DNA breaking-rejoining enzymes"/>
    <property type="match status" value="1"/>
</dbReference>
<dbReference type="Proteomes" id="UP000524246">
    <property type="component" value="Unassembled WGS sequence"/>
</dbReference>